<keyword evidence="3" id="KW-1185">Reference proteome</keyword>
<feature type="region of interest" description="Disordered" evidence="1">
    <location>
        <begin position="25"/>
        <end position="57"/>
    </location>
</feature>
<proteinExistence type="predicted"/>
<name>A0A1I6YNC9_9ACTN</name>
<feature type="compositionally biased region" description="Gly residues" evidence="1">
    <location>
        <begin position="47"/>
        <end position="57"/>
    </location>
</feature>
<evidence type="ECO:0000313" key="2">
    <source>
        <dbReference type="EMBL" id="SFT51970.1"/>
    </source>
</evidence>
<evidence type="ECO:0000313" key="3">
    <source>
        <dbReference type="Proteomes" id="UP000199546"/>
    </source>
</evidence>
<sequence length="172" mass="16691">MAEVVVGEAVLPAEVEGYAVGAEHDAGDGAVAGRPAGLRRGDDRTGSEGGGAPAGGGVGEVVEVDARSDVWLDRPHRQQVAGGEVVVARLHEGVAEALGAGALIAGWAVDLGGGLERNGELLATDGVGNAADRQAAVGVPRQGQRPLFGGSGSGPSGSGPSGSGPSGSRSSR</sequence>
<evidence type="ECO:0000256" key="1">
    <source>
        <dbReference type="SAM" id="MobiDB-lite"/>
    </source>
</evidence>
<organism evidence="2 3">
    <name type="scientific">Geodermatophilus amargosae</name>
    <dbReference type="NCBI Taxonomy" id="1296565"/>
    <lineage>
        <taxon>Bacteria</taxon>
        <taxon>Bacillati</taxon>
        <taxon>Actinomycetota</taxon>
        <taxon>Actinomycetes</taxon>
        <taxon>Geodermatophilales</taxon>
        <taxon>Geodermatophilaceae</taxon>
        <taxon>Geodermatophilus</taxon>
    </lineage>
</organism>
<gene>
    <name evidence="2" type="ORF">SAMN05660657_01278</name>
</gene>
<dbReference type="AlphaFoldDB" id="A0A1I6YNC9"/>
<dbReference type="Proteomes" id="UP000199546">
    <property type="component" value="Unassembled WGS sequence"/>
</dbReference>
<accession>A0A1I6YNC9</accession>
<protein>
    <submittedName>
        <fullName evidence="2">Syndecan 1</fullName>
    </submittedName>
</protein>
<feature type="region of interest" description="Disordered" evidence="1">
    <location>
        <begin position="133"/>
        <end position="172"/>
    </location>
</feature>
<feature type="compositionally biased region" description="Gly residues" evidence="1">
    <location>
        <begin position="149"/>
        <end position="165"/>
    </location>
</feature>
<dbReference type="EMBL" id="FPBA01000003">
    <property type="protein sequence ID" value="SFT51970.1"/>
    <property type="molecule type" value="Genomic_DNA"/>
</dbReference>
<reference evidence="3" key="1">
    <citation type="submission" date="2016-10" db="EMBL/GenBank/DDBJ databases">
        <authorList>
            <person name="Varghese N."/>
            <person name="Submissions S."/>
        </authorList>
    </citation>
    <scope>NUCLEOTIDE SEQUENCE [LARGE SCALE GENOMIC DNA]</scope>
    <source>
        <strain evidence="3">DSM 46136</strain>
    </source>
</reference>